<accession>A0A4Z2FQS8</accession>
<evidence type="ECO:0000313" key="1">
    <source>
        <dbReference type="EMBL" id="TNN43275.1"/>
    </source>
</evidence>
<comment type="caution">
    <text evidence="1">The sequence shown here is derived from an EMBL/GenBank/DDBJ whole genome shotgun (WGS) entry which is preliminary data.</text>
</comment>
<protein>
    <submittedName>
        <fullName evidence="1">Uncharacterized protein</fullName>
    </submittedName>
</protein>
<dbReference type="Proteomes" id="UP000314294">
    <property type="component" value="Unassembled WGS sequence"/>
</dbReference>
<sequence length="134" mass="14670">MMQKEKGRRPPRAQPPLCAPHRATMDFLWLRSGHLLCTNQISALTDTASSAALGRCHASAGRLLHGVNLNPGFKTRLSSVYYFSCKCQRVCRVKGATLNPSTSLVLWWVNSVTGPLASTRLRVCSSGSVTQVDR</sequence>
<reference evidence="1 2" key="1">
    <citation type="submission" date="2019-03" db="EMBL/GenBank/DDBJ databases">
        <title>First draft genome of Liparis tanakae, snailfish: a comprehensive survey of snailfish specific genes.</title>
        <authorList>
            <person name="Kim W."/>
            <person name="Song I."/>
            <person name="Jeong J.-H."/>
            <person name="Kim D."/>
            <person name="Kim S."/>
            <person name="Ryu S."/>
            <person name="Song J.Y."/>
            <person name="Lee S.K."/>
        </authorList>
    </citation>
    <scope>NUCLEOTIDE SEQUENCE [LARGE SCALE GENOMIC DNA]</scope>
    <source>
        <tissue evidence="1">Muscle</tissue>
    </source>
</reference>
<dbReference type="AlphaFoldDB" id="A0A4Z2FQS8"/>
<keyword evidence="2" id="KW-1185">Reference proteome</keyword>
<gene>
    <name evidence="1" type="ORF">EYF80_046525</name>
</gene>
<proteinExistence type="predicted"/>
<name>A0A4Z2FQS8_9TELE</name>
<evidence type="ECO:0000313" key="2">
    <source>
        <dbReference type="Proteomes" id="UP000314294"/>
    </source>
</evidence>
<dbReference type="EMBL" id="SRLO01000978">
    <property type="protein sequence ID" value="TNN43275.1"/>
    <property type="molecule type" value="Genomic_DNA"/>
</dbReference>
<organism evidence="1 2">
    <name type="scientific">Liparis tanakae</name>
    <name type="common">Tanaka's snailfish</name>
    <dbReference type="NCBI Taxonomy" id="230148"/>
    <lineage>
        <taxon>Eukaryota</taxon>
        <taxon>Metazoa</taxon>
        <taxon>Chordata</taxon>
        <taxon>Craniata</taxon>
        <taxon>Vertebrata</taxon>
        <taxon>Euteleostomi</taxon>
        <taxon>Actinopterygii</taxon>
        <taxon>Neopterygii</taxon>
        <taxon>Teleostei</taxon>
        <taxon>Neoteleostei</taxon>
        <taxon>Acanthomorphata</taxon>
        <taxon>Eupercaria</taxon>
        <taxon>Perciformes</taxon>
        <taxon>Cottioidei</taxon>
        <taxon>Cottales</taxon>
        <taxon>Liparidae</taxon>
        <taxon>Liparis</taxon>
    </lineage>
</organism>